<organism evidence="4 5">
    <name type="scientific">Georgenia subflava</name>
    <dbReference type="NCBI Taxonomy" id="1622177"/>
    <lineage>
        <taxon>Bacteria</taxon>
        <taxon>Bacillati</taxon>
        <taxon>Actinomycetota</taxon>
        <taxon>Actinomycetes</taxon>
        <taxon>Micrococcales</taxon>
        <taxon>Bogoriellaceae</taxon>
        <taxon>Georgenia</taxon>
    </lineage>
</organism>
<dbReference type="RefSeq" id="WP_152195853.1">
    <property type="nucleotide sequence ID" value="NZ_VUKD01000004.1"/>
</dbReference>
<dbReference type="AlphaFoldDB" id="A0A6N7ELN7"/>
<evidence type="ECO:0000259" key="3">
    <source>
        <dbReference type="Pfam" id="PF10988"/>
    </source>
</evidence>
<dbReference type="EMBL" id="WHPC01000007">
    <property type="protein sequence ID" value="MPV36164.1"/>
    <property type="molecule type" value="Genomic_DNA"/>
</dbReference>
<feature type="region of interest" description="Disordered" evidence="1">
    <location>
        <begin position="216"/>
        <end position="240"/>
    </location>
</feature>
<evidence type="ECO:0000256" key="1">
    <source>
        <dbReference type="SAM" id="MobiDB-lite"/>
    </source>
</evidence>
<dbReference type="Gene3D" id="2.160.20.120">
    <property type="match status" value="1"/>
</dbReference>
<keyword evidence="5" id="KW-1185">Reference proteome</keyword>
<accession>A0A6N7ELN7</accession>
<evidence type="ECO:0000313" key="5">
    <source>
        <dbReference type="Proteomes" id="UP000437709"/>
    </source>
</evidence>
<dbReference type="Proteomes" id="UP000437709">
    <property type="component" value="Unassembled WGS sequence"/>
</dbReference>
<name>A0A6N7ELN7_9MICO</name>
<evidence type="ECO:0000313" key="4">
    <source>
        <dbReference type="EMBL" id="MPV36164.1"/>
    </source>
</evidence>
<keyword evidence="2" id="KW-0732">Signal</keyword>
<dbReference type="InterPro" id="IPR021255">
    <property type="entry name" value="DUF2807"/>
</dbReference>
<sequence length="240" mass="24150">MSLHPTTKALPLLATAALVLTGCASIGSPSGPTVTEDHEVDAAVTAVHLEGTGDLSIRTGESSSLTVTARESTHERLVTDVRDGVLVLGIRSGAFLGDVGRIEYELVLPEVDGITVEGTGDVDAVLTPTRSLRVAVDGTGDVRAEGVDVEDLLVEIDGTGGITLLGTAGAQSVRIDGTGGYDGTELESEDAVVVVNGTGGADVHVTGALEAQVDGTGSVTHSGGAEVNASVDGLGDVRER</sequence>
<comment type="caution">
    <text evidence="4">The sequence shown here is derived from an EMBL/GenBank/DDBJ whole genome shotgun (WGS) entry which is preliminary data.</text>
</comment>
<feature type="domain" description="Putative auto-transporter adhesin head GIN" evidence="3">
    <location>
        <begin position="45"/>
        <end position="224"/>
    </location>
</feature>
<dbReference type="OrthoDB" id="7058210at2"/>
<reference evidence="4 5" key="1">
    <citation type="submission" date="2019-10" db="EMBL/GenBank/DDBJ databases">
        <title>Georgenia wutianyii sp. nov. and Georgenia yuyongxinii sp. nov. isolated from plateau pika (Ochotona curzoniae) in the Qinghai-Tibet plateau of China.</title>
        <authorList>
            <person name="Tian Z."/>
        </authorList>
    </citation>
    <scope>NUCLEOTIDE SEQUENCE [LARGE SCALE GENOMIC DNA]</scope>
    <source>
        <strain evidence="4 5">JCM 19765</strain>
    </source>
</reference>
<proteinExistence type="predicted"/>
<gene>
    <name evidence="4" type="ORF">GB881_03735</name>
</gene>
<dbReference type="Pfam" id="PF10988">
    <property type="entry name" value="DUF2807"/>
    <property type="match status" value="1"/>
</dbReference>
<evidence type="ECO:0000256" key="2">
    <source>
        <dbReference type="SAM" id="SignalP"/>
    </source>
</evidence>
<feature type="signal peptide" evidence="2">
    <location>
        <begin position="1"/>
        <end position="24"/>
    </location>
</feature>
<protein>
    <recommendedName>
        <fullName evidence="3">Putative auto-transporter adhesin head GIN domain-containing protein</fullName>
    </recommendedName>
</protein>
<feature type="chain" id="PRO_5039298081" description="Putative auto-transporter adhesin head GIN domain-containing protein" evidence="2">
    <location>
        <begin position="25"/>
        <end position="240"/>
    </location>
</feature>